<dbReference type="EMBL" id="HACA01027487">
    <property type="protein sequence ID" value="CDW44848.1"/>
    <property type="molecule type" value="Transcribed_RNA"/>
</dbReference>
<protein>
    <submittedName>
        <fullName evidence="1">Uncharacterized protein</fullName>
    </submittedName>
</protein>
<accession>A0A0K2V2W0</accession>
<organism evidence="1">
    <name type="scientific">Lepeophtheirus salmonis</name>
    <name type="common">Salmon louse</name>
    <name type="synonym">Caligus salmonis</name>
    <dbReference type="NCBI Taxonomy" id="72036"/>
    <lineage>
        <taxon>Eukaryota</taxon>
        <taxon>Metazoa</taxon>
        <taxon>Ecdysozoa</taxon>
        <taxon>Arthropoda</taxon>
        <taxon>Crustacea</taxon>
        <taxon>Multicrustacea</taxon>
        <taxon>Hexanauplia</taxon>
        <taxon>Copepoda</taxon>
        <taxon>Siphonostomatoida</taxon>
        <taxon>Caligidae</taxon>
        <taxon>Lepeophtheirus</taxon>
    </lineage>
</organism>
<dbReference type="AlphaFoldDB" id="A0A0K2V2W0"/>
<reference evidence="1" key="1">
    <citation type="submission" date="2014-05" db="EMBL/GenBank/DDBJ databases">
        <authorList>
            <person name="Chronopoulou M."/>
        </authorList>
    </citation>
    <scope>NUCLEOTIDE SEQUENCE</scope>
    <source>
        <tissue evidence="1">Whole organism</tissue>
    </source>
</reference>
<evidence type="ECO:0000313" key="1">
    <source>
        <dbReference type="EMBL" id="CDW44848.1"/>
    </source>
</evidence>
<sequence length="123" mass="14187">MFPILYEADPLPNLIELTVNLSHELFKRIYLFQRVSIFHQALKHVLYCPLRPECCSLVQGPDNSLDQSYRMLIINPFKSQDDQCLSLPSMKVAMDFISRKSFRPLGRRGLCRVGIIVTCRVDG</sequence>
<proteinExistence type="predicted"/>
<name>A0A0K2V2W0_LEPSM</name>